<dbReference type="PANTHER" id="PTHR43806:SF58">
    <property type="entry name" value="ALKALINE PROTEASE 1-RELATED"/>
    <property type="match status" value="1"/>
</dbReference>
<feature type="active site" description="Charge relay system" evidence="6">
    <location>
        <position position="195"/>
    </location>
</feature>
<dbReference type="GO" id="GO:0004252">
    <property type="term" value="F:serine-type endopeptidase activity"/>
    <property type="evidence" value="ECO:0007669"/>
    <property type="project" value="UniProtKB-UniRule"/>
</dbReference>
<dbReference type="InterPro" id="IPR010259">
    <property type="entry name" value="S8pro/Inhibitor_I9"/>
</dbReference>
<reference evidence="9 10" key="1">
    <citation type="journal article" date="2020" name="G3 (Bethesda)">
        <title>Genetic Underpinnings of Host Manipulation by Ophiocordyceps as Revealed by Comparative Transcriptomics.</title>
        <authorList>
            <person name="Will I."/>
            <person name="Das B."/>
            <person name="Trinh T."/>
            <person name="Brachmann A."/>
            <person name="Ohm R.A."/>
            <person name="de Bekker C."/>
        </authorList>
    </citation>
    <scope>NUCLEOTIDE SEQUENCE [LARGE SCALE GENOMIC DNA]</scope>
    <source>
        <strain evidence="9 10">EC05</strain>
    </source>
</reference>
<keyword evidence="2 6" id="KW-0645">Protease</keyword>
<dbReference type="PANTHER" id="PTHR43806">
    <property type="entry name" value="PEPTIDASE S8"/>
    <property type="match status" value="1"/>
</dbReference>
<evidence type="ECO:0000256" key="3">
    <source>
        <dbReference type="ARBA" id="ARBA00022729"/>
    </source>
</evidence>
<dbReference type="Gene3D" id="3.30.70.80">
    <property type="entry name" value="Peptidase S8 propeptide/proteinase inhibitor I9"/>
    <property type="match status" value="1"/>
</dbReference>
<dbReference type="EMBL" id="JAACLJ010000001">
    <property type="protein sequence ID" value="KAF4595859.1"/>
    <property type="molecule type" value="Genomic_DNA"/>
</dbReference>
<proteinExistence type="inferred from homology"/>
<dbReference type="Pfam" id="PF00082">
    <property type="entry name" value="Peptidase_S8"/>
    <property type="match status" value="1"/>
</dbReference>
<dbReference type="PROSITE" id="PS51892">
    <property type="entry name" value="SUBTILASE"/>
    <property type="match status" value="1"/>
</dbReference>
<evidence type="ECO:0000259" key="7">
    <source>
        <dbReference type="Pfam" id="PF00082"/>
    </source>
</evidence>
<sequence>MPATEMRSSFPPTRLLTLLLSAFLPDDKDGQSQLAPFPEPVNKEVVFPGSYIVGFKHGTPISVSEDILKTIEAKADHVYNGGSYARGFAGNLTEKEVGALRSNKHVKAIEENAEVHLQGLITQEEVNWNLARISHNTTSVHVLDKLNYLYDSSAGKGTCSYVIDTGINDTHPDFGGRAKQLTSFVKGEEEDNNGHGTHVAGIIGSTTYGVAKKTKLYGVKIASSEKTTAAILLHGLWYVLDDIDRRSCPKGVIVNVSVAGRKSKAVEDAALELVERGALVVAAAGNHGIDACHITPASSPQVCTVGAIDVNNQLYQTLENVSNYGPCVKVFAPGINIPSLRHESHGYMLMSGTSQAAAHVAGMGAYLAALEGIEGIRGTKDLCHRIRELAIKDAIVNIPKDTENLIAFNGIDQRLAEPVIGVDQVSMPFEWLGEVSSLQPSETAGSCRFFGSFRCEGHDSFPAFHNMGRIHLDGENIKDGMDIFQGSIRSFRCDGEPRPFTPHTLHHWAWSVETQRAICSHFDKVHFDFRMSSTRSEQTSDTLSIVFQGAEGVPQVINSDYTYSTDSHRWIRLNLKTMFKTEKVEIGRLRKMLLLGNITKPDGGNPWKMDGIIFGARCAESGLQVTNNKFSRARISFLVSPEEKKQLNYVRSAIWTGPDDWTPQVPCSHLSSLKMQLKMSNVQDAGSSKPLSVIIAKSLMHMSSRPGDDFTGTVNISEAFGSDIVSFANITSIRFSTETNSPVKPSAMVLYGECSGADRQASLGLP</sequence>
<feature type="active site" description="Charge relay system" evidence="6">
    <location>
        <position position="354"/>
    </location>
</feature>
<evidence type="ECO:0000259" key="8">
    <source>
        <dbReference type="Pfam" id="PF05922"/>
    </source>
</evidence>
<accession>A0A8H4VH96</accession>
<dbReference type="InterPro" id="IPR037045">
    <property type="entry name" value="S8pro/Inhibitor_I9_sf"/>
</dbReference>
<comment type="caution">
    <text evidence="9">The sequence shown here is derived from an EMBL/GenBank/DDBJ whole genome shotgun (WGS) entry which is preliminary data.</text>
</comment>
<dbReference type="InterPro" id="IPR023827">
    <property type="entry name" value="Peptidase_S8_Asp-AS"/>
</dbReference>
<evidence type="ECO:0000256" key="4">
    <source>
        <dbReference type="ARBA" id="ARBA00022801"/>
    </source>
</evidence>
<keyword evidence="5 6" id="KW-0720">Serine protease</keyword>
<dbReference type="PROSITE" id="PS00137">
    <property type="entry name" value="SUBTILASE_HIS"/>
    <property type="match status" value="1"/>
</dbReference>
<dbReference type="GO" id="GO:0006508">
    <property type="term" value="P:proteolysis"/>
    <property type="evidence" value="ECO:0007669"/>
    <property type="project" value="UniProtKB-KW"/>
</dbReference>
<protein>
    <submittedName>
        <fullName evidence="9">Subtilisin-like serine protease</fullName>
    </submittedName>
</protein>
<feature type="domain" description="Peptidase S8/S53" evidence="7">
    <location>
        <begin position="162"/>
        <end position="369"/>
    </location>
</feature>
<dbReference type="CDD" id="cd04077">
    <property type="entry name" value="Peptidases_S8_PCSK9_ProteinaseK_like"/>
    <property type="match status" value="1"/>
</dbReference>
<feature type="active site" description="Charge relay system" evidence="6">
    <location>
        <position position="164"/>
    </location>
</feature>
<evidence type="ECO:0000256" key="1">
    <source>
        <dbReference type="ARBA" id="ARBA00011073"/>
    </source>
</evidence>
<comment type="similarity">
    <text evidence="1 6">Belongs to the peptidase S8 family.</text>
</comment>
<dbReference type="GO" id="GO:0005576">
    <property type="term" value="C:extracellular region"/>
    <property type="evidence" value="ECO:0007669"/>
    <property type="project" value="UniProtKB-ARBA"/>
</dbReference>
<feature type="domain" description="Inhibitor I9" evidence="8">
    <location>
        <begin position="71"/>
        <end position="118"/>
    </location>
</feature>
<dbReference type="InterPro" id="IPR050131">
    <property type="entry name" value="Peptidase_S8_subtilisin-like"/>
</dbReference>
<dbReference type="Gene3D" id="3.40.50.200">
    <property type="entry name" value="Peptidase S8/S53 domain"/>
    <property type="match status" value="1"/>
</dbReference>
<name>A0A8H4VH96_9HYPO</name>
<evidence type="ECO:0000256" key="6">
    <source>
        <dbReference type="PROSITE-ProRule" id="PRU01240"/>
    </source>
</evidence>
<dbReference type="PROSITE" id="PS00136">
    <property type="entry name" value="SUBTILASE_ASP"/>
    <property type="match status" value="1"/>
</dbReference>
<dbReference type="Proteomes" id="UP000562929">
    <property type="component" value="Unassembled WGS sequence"/>
</dbReference>
<evidence type="ECO:0000256" key="2">
    <source>
        <dbReference type="ARBA" id="ARBA00022670"/>
    </source>
</evidence>
<dbReference type="InterPro" id="IPR022398">
    <property type="entry name" value="Peptidase_S8_His-AS"/>
</dbReference>
<dbReference type="SUPFAM" id="SSF52743">
    <property type="entry name" value="Subtilisin-like"/>
    <property type="match status" value="1"/>
</dbReference>
<gene>
    <name evidence="9" type="ORF">GQ602_001472</name>
</gene>
<dbReference type="FunFam" id="3.40.50.200:FF:000007">
    <property type="entry name" value="Subtilisin-like serine protease"/>
    <property type="match status" value="1"/>
</dbReference>
<organism evidence="9 10">
    <name type="scientific">Ophiocordyceps camponoti-floridani</name>
    <dbReference type="NCBI Taxonomy" id="2030778"/>
    <lineage>
        <taxon>Eukaryota</taxon>
        <taxon>Fungi</taxon>
        <taxon>Dikarya</taxon>
        <taxon>Ascomycota</taxon>
        <taxon>Pezizomycotina</taxon>
        <taxon>Sordariomycetes</taxon>
        <taxon>Hypocreomycetidae</taxon>
        <taxon>Hypocreales</taxon>
        <taxon>Ophiocordycipitaceae</taxon>
        <taxon>Ophiocordyceps</taxon>
    </lineage>
</organism>
<dbReference type="InterPro" id="IPR015500">
    <property type="entry name" value="Peptidase_S8_subtilisin-rel"/>
</dbReference>
<dbReference type="InterPro" id="IPR036852">
    <property type="entry name" value="Peptidase_S8/S53_dom_sf"/>
</dbReference>
<evidence type="ECO:0000313" key="10">
    <source>
        <dbReference type="Proteomes" id="UP000562929"/>
    </source>
</evidence>
<keyword evidence="10" id="KW-1185">Reference proteome</keyword>
<dbReference type="AlphaFoldDB" id="A0A8H4VH96"/>
<keyword evidence="4 6" id="KW-0378">Hydrolase</keyword>
<dbReference type="InterPro" id="IPR000209">
    <property type="entry name" value="Peptidase_S8/S53_dom"/>
</dbReference>
<dbReference type="OrthoDB" id="19448at2759"/>
<dbReference type="Pfam" id="PF05922">
    <property type="entry name" value="Inhibitor_I9"/>
    <property type="match status" value="1"/>
</dbReference>
<evidence type="ECO:0000256" key="5">
    <source>
        <dbReference type="ARBA" id="ARBA00022825"/>
    </source>
</evidence>
<evidence type="ECO:0000313" key="9">
    <source>
        <dbReference type="EMBL" id="KAF4595859.1"/>
    </source>
</evidence>
<dbReference type="PRINTS" id="PR00723">
    <property type="entry name" value="SUBTILISIN"/>
</dbReference>
<dbReference type="InterPro" id="IPR034193">
    <property type="entry name" value="PCSK9_ProteinaseK-like"/>
</dbReference>
<dbReference type="SUPFAM" id="SSF54897">
    <property type="entry name" value="Protease propeptides/inhibitors"/>
    <property type="match status" value="1"/>
</dbReference>
<keyword evidence="3" id="KW-0732">Signal</keyword>